<name>A0A9Q1GRU5_9CARY</name>
<dbReference type="OrthoDB" id="1752268at2759"/>
<evidence type="ECO:0000313" key="1">
    <source>
        <dbReference type="EMBL" id="KAJ8424134.1"/>
    </source>
</evidence>
<reference evidence="1" key="1">
    <citation type="submission" date="2022-04" db="EMBL/GenBank/DDBJ databases">
        <title>Carnegiea gigantea Genome sequencing and assembly v2.</title>
        <authorList>
            <person name="Copetti D."/>
            <person name="Sanderson M.J."/>
            <person name="Burquez A."/>
            <person name="Wojciechowski M.F."/>
        </authorList>
    </citation>
    <scope>NUCLEOTIDE SEQUENCE</scope>
    <source>
        <strain evidence="1">SGP5-SGP5p</strain>
        <tissue evidence="1">Aerial part</tissue>
    </source>
</reference>
<evidence type="ECO:0000313" key="2">
    <source>
        <dbReference type="Proteomes" id="UP001153076"/>
    </source>
</evidence>
<organism evidence="1 2">
    <name type="scientific">Carnegiea gigantea</name>
    <dbReference type="NCBI Taxonomy" id="171969"/>
    <lineage>
        <taxon>Eukaryota</taxon>
        <taxon>Viridiplantae</taxon>
        <taxon>Streptophyta</taxon>
        <taxon>Embryophyta</taxon>
        <taxon>Tracheophyta</taxon>
        <taxon>Spermatophyta</taxon>
        <taxon>Magnoliopsida</taxon>
        <taxon>eudicotyledons</taxon>
        <taxon>Gunneridae</taxon>
        <taxon>Pentapetalae</taxon>
        <taxon>Caryophyllales</taxon>
        <taxon>Cactineae</taxon>
        <taxon>Cactaceae</taxon>
        <taxon>Cactoideae</taxon>
        <taxon>Echinocereeae</taxon>
        <taxon>Carnegiea</taxon>
    </lineage>
</organism>
<proteinExistence type="predicted"/>
<gene>
    <name evidence="1" type="ORF">Cgig2_024377</name>
</gene>
<keyword evidence="2" id="KW-1185">Reference proteome</keyword>
<protein>
    <submittedName>
        <fullName evidence="1">Uncharacterized protein</fullName>
    </submittedName>
</protein>
<dbReference type="AlphaFoldDB" id="A0A9Q1GRU5"/>
<sequence length="179" mass="20452">MPQRTRRRVLTQSNSGQLKGSIRHYRRIKELHDLHNRRTPTASDRASKEDLGGRELHEAIPYILIRAYCWMRVTPQAGSGDEAFDEVHVVEEVPSSPELIEDLNLAREKPREEECSTDVVAIAGEYTNCITCTAWKTQMRGIQQVMVVDYRNRITVPTMIFDGHDGQHFSSPHSDPLVV</sequence>
<dbReference type="EMBL" id="JAKOGI010001766">
    <property type="protein sequence ID" value="KAJ8424134.1"/>
    <property type="molecule type" value="Genomic_DNA"/>
</dbReference>
<accession>A0A9Q1GRU5</accession>
<dbReference type="Proteomes" id="UP001153076">
    <property type="component" value="Unassembled WGS sequence"/>
</dbReference>
<comment type="caution">
    <text evidence="1">The sequence shown here is derived from an EMBL/GenBank/DDBJ whole genome shotgun (WGS) entry which is preliminary data.</text>
</comment>